<organism evidence="1 2">
    <name type="scientific">Stutzerimonas kirkiae</name>
    <dbReference type="NCBI Taxonomy" id="2211392"/>
    <lineage>
        <taxon>Bacteria</taxon>
        <taxon>Pseudomonadati</taxon>
        <taxon>Pseudomonadota</taxon>
        <taxon>Gammaproteobacteria</taxon>
        <taxon>Pseudomonadales</taxon>
        <taxon>Pseudomonadaceae</taxon>
        <taxon>Stutzerimonas</taxon>
    </lineage>
</organism>
<dbReference type="AlphaFoldDB" id="A0A4Q9R5J2"/>
<gene>
    <name evidence="1" type="ORF">DNJ96_12500</name>
</gene>
<evidence type="ECO:0000313" key="2">
    <source>
        <dbReference type="Proteomes" id="UP000292639"/>
    </source>
</evidence>
<keyword evidence="2" id="KW-1185">Reference proteome</keyword>
<dbReference type="EMBL" id="QJUP01000017">
    <property type="protein sequence ID" value="TBU94773.1"/>
    <property type="molecule type" value="Genomic_DNA"/>
</dbReference>
<protein>
    <submittedName>
        <fullName evidence="1">Uncharacterized protein</fullName>
    </submittedName>
</protein>
<accession>A0A4Q9R5J2</accession>
<proteinExistence type="predicted"/>
<comment type="caution">
    <text evidence="1">The sequence shown here is derived from an EMBL/GenBank/DDBJ whole genome shotgun (WGS) entry which is preliminary data.</text>
</comment>
<evidence type="ECO:0000313" key="1">
    <source>
        <dbReference type="EMBL" id="TBU94773.1"/>
    </source>
</evidence>
<name>A0A4Q9R5J2_9GAMM</name>
<sequence length="167" mass="19518">MRKIGLDGGHTVYELGPVSDVVLFFGCLNAFVVSQYPENDWSLLTDRLYKRYLRQDDLEQAFALMERAKGIFLMLPRTTVEWDESLQGNREITWLDSKQDTLGTIFSRYFDLFSKAQGSAISFFGEFGIYQPVRILISDMPSFIFERKRPLSEYDELSLNDLPFWLR</sequence>
<dbReference type="Proteomes" id="UP000292639">
    <property type="component" value="Unassembled WGS sequence"/>
</dbReference>
<reference evidence="1 2" key="1">
    <citation type="submission" date="2018-06" db="EMBL/GenBank/DDBJ databases">
        <title>Three novel Pseudomonas species isolated from symptomatic oak.</title>
        <authorList>
            <person name="Bueno-Gonzalez V."/>
            <person name="Brady C."/>
        </authorList>
    </citation>
    <scope>NUCLEOTIDE SEQUENCE [LARGE SCALE GENOMIC DNA]</scope>
    <source>
        <strain evidence="1 2">P17C</strain>
    </source>
</reference>
<dbReference type="RefSeq" id="WP_090423784.1">
    <property type="nucleotide sequence ID" value="NZ_QJUO01000059.1"/>
</dbReference>